<reference evidence="3" key="1">
    <citation type="submission" date="2022-11" db="UniProtKB">
        <authorList>
            <consortium name="WormBaseParasite"/>
        </authorList>
    </citation>
    <scope>IDENTIFICATION</scope>
</reference>
<feature type="compositionally biased region" description="Basic residues" evidence="1">
    <location>
        <begin position="136"/>
        <end position="157"/>
    </location>
</feature>
<name>A0A915PBK7_9BILA</name>
<evidence type="ECO:0000256" key="1">
    <source>
        <dbReference type="SAM" id="MobiDB-lite"/>
    </source>
</evidence>
<keyword evidence="2" id="KW-1185">Reference proteome</keyword>
<feature type="region of interest" description="Disordered" evidence="1">
    <location>
        <begin position="1"/>
        <end position="34"/>
    </location>
</feature>
<proteinExistence type="predicted"/>
<sequence length="166" mass="18494">MPTRQQRKRAMRKEQHQRSVRPKSPLQDCGHPTNVQNAVQTNNEDVLTSDHARIVSPTQRGFIDIDSSDAQSEDLQILNDLSTCNTPLTPFSLTSESYVLTQHIKSREPSVDTESLISSIDSVSICSSRASSPTSNKRKVGRPKKQTRKSAGRKPKNLKQANPSNE</sequence>
<evidence type="ECO:0000313" key="2">
    <source>
        <dbReference type="Proteomes" id="UP000887560"/>
    </source>
</evidence>
<feature type="region of interest" description="Disordered" evidence="1">
    <location>
        <begin position="126"/>
        <end position="166"/>
    </location>
</feature>
<protein>
    <submittedName>
        <fullName evidence="3">Uncharacterized protein</fullName>
    </submittedName>
</protein>
<dbReference type="WBParaSite" id="scf7180000423892.g11785">
    <property type="protein sequence ID" value="scf7180000423892.g11785"/>
    <property type="gene ID" value="scf7180000423892.g11785"/>
</dbReference>
<organism evidence="2 3">
    <name type="scientific">Meloidogyne floridensis</name>
    <dbReference type="NCBI Taxonomy" id="298350"/>
    <lineage>
        <taxon>Eukaryota</taxon>
        <taxon>Metazoa</taxon>
        <taxon>Ecdysozoa</taxon>
        <taxon>Nematoda</taxon>
        <taxon>Chromadorea</taxon>
        <taxon>Rhabditida</taxon>
        <taxon>Tylenchina</taxon>
        <taxon>Tylenchomorpha</taxon>
        <taxon>Tylenchoidea</taxon>
        <taxon>Meloidogynidae</taxon>
        <taxon>Meloidogyninae</taxon>
        <taxon>Meloidogyne</taxon>
    </lineage>
</organism>
<dbReference type="AlphaFoldDB" id="A0A915PBK7"/>
<dbReference type="Proteomes" id="UP000887560">
    <property type="component" value="Unplaced"/>
</dbReference>
<evidence type="ECO:0000313" key="3">
    <source>
        <dbReference type="WBParaSite" id="scf7180000423892.g11785"/>
    </source>
</evidence>
<feature type="compositionally biased region" description="Basic residues" evidence="1">
    <location>
        <begin position="1"/>
        <end position="11"/>
    </location>
</feature>
<accession>A0A915PBK7</accession>